<evidence type="ECO:0000259" key="3">
    <source>
        <dbReference type="PROSITE" id="PS50158"/>
    </source>
</evidence>
<proteinExistence type="predicted"/>
<dbReference type="PROSITE" id="PS50158">
    <property type="entry name" value="ZF_CCHC"/>
    <property type="match status" value="1"/>
</dbReference>
<comment type="caution">
    <text evidence="4">The sequence shown here is derived from an EMBL/GenBank/DDBJ whole genome shotgun (WGS) entry which is preliminary data.</text>
</comment>
<keyword evidence="1" id="KW-0479">Metal-binding</keyword>
<dbReference type="GO" id="GO:0008270">
    <property type="term" value="F:zinc ion binding"/>
    <property type="evidence" value="ECO:0007669"/>
    <property type="project" value="UniProtKB-KW"/>
</dbReference>
<feature type="region of interest" description="Disordered" evidence="2">
    <location>
        <begin position="74"/>
        <end position="96"/>
    </location>
</feature>
<evidence type="ECO:0000256" key="2">
    <source>
        <dbReference type="SAM" id="MobiDB-lite"/>
    </source>
</evidence>
<keyword evidence="1" id="KW-0863">Zinc-finger</keyword>
<dbReference type="InterPro" id="IPR001878">
    <property type="entry name" value="Znf_CCHC"/>
</dbReference>
<dbReference type="Proteomes" id="UP000716291">
    <property type="component" value="Unassembled WGS sequence"/>
</dbReference>
<keyword evidence="1" id="KW-0862">Zinc</keyword>
<sequence length="215" mass="23088">MRTMNPRLLDNIVASITADSSWRQVADWAINKEDAFNADPRLAEQQLGGAPFASAPANSLLTTGPTPMEIDVISPRRGNYNPPRVASGGRREQQRPYRNPQFNQWASPGVPICGHCGKKGHLSKHCFKANRQPKQQVHLMQGTEGSYVVNQPASGQWNAFGGQTAAEGVAPTVSSAGVNYAVVPESQDFVDTVSSGVGEDVKDAIHSLSYSGSKN</sequence>
<accession>A0A9P7BJU6</accession>
<gene>
    <name evidence="4" type="ORF">G6F64_013519</name>
</gene>
<evidence type="ECO:0000313" key="5">
    <source>
        <dbReference type="Proteomes" id="UP000716291"/>
    </source>
</evidence>
<evidence type="ECO:0000256" key="1">
    <source>
        <dbReference type="PROSITE-ProRule" id="PRU00047"/>
    </source>
</evidence>
<feature type="domain" description="CCHC-type" evidence="3">
    <location>
        <begin position="113"/>
        <end position="126"/>
    </location>
</feature>
<reference evidence="4" key="1">
    <citation type="journal article" date="2020" name="Microb. Genom.">
        <title>Genetic diversity of clinical and environmental Mucorales isolates obtained from an investigation of mucormycosis cases among solid organ transplant recipients.</title>
        <authorList>
            <person name="Nguyen M.H."/>
            <person name="Kaul D."/>
            <person name="Muto C."/>
            <person name="Cheng S.J."/>
            <person name="Richter R.A."/>
            <person name="Bruno V.M."/>
            <person name="Liu G."/>
            <person name="Beyhan S."/>
            <person name="Sundermann A.J."/>
            <person name="Mounaud S."/>
            <person name="Pasculle A.W."/>
            <person name="Nierman W.C."/>
            <person name="Driscoll E."/>
            <person name="Cumbie R."/>
            <person name="Clancy C.J."/>
            <person name="Dupont C.L."/>
        </authorList>
    </citation>
    <scope>NUCLEOTIDE SEQUENCE</scope>
    <source>
        <strain evidence="4">GL11</strain>
    </source>
</reference>
<keyword evidence="5" id="KW-1185">Reference proteome</keyword>
<dbReference type="EMBL" id="JAANQT010005688">
    <property type="protein sequence ID" value="KAG1293747.1"/>
    <property type="molecule type" value="Genomic_DNA"/>
</dbReference>
<protein>
    <recommendedName>
        <fullName evidence="3">CCHC-type domain-containing protein</fullName>
    </recommendedName>
</protein>
<evidence type="ECO:0000313" key="4">
    <source>
        <dbReference type="EMBL" id="KAG1293747.1"/>
    </source>
</evidence>
<dbReference type="AlphaFoldDB" id="A0A9P7BJU6"/>
<name>A0A9P7BJU6_RHIOR</name>
<organism evidence="4 5">
    <name type="scientific">Rhizopus oryzae</name>
    <name type="common">Mucormycosis agent</name>
    <name type="synonym">Rhizopus arrhizus var. delemar</name>
    <dbReference type="NCBI Taxonomy" id="64495"/>
    <lineage>
        <taxon>Eukaryota</taxon>
        <taxon>Fungi</taxon>
        <taxon>Fungi incertae sedis</taxon>
        <taxon>Mucoromycota</taxon>
        <taxon>Mucoromycotina</taxon>
        <taxon>Mucoromycetes</taxon>
        <taxon>Mucorales</taxon>
        <taxon>Mucorineae</taxon>
        <taxon>Rhizopodaceae</taxon>
        <taxon>Rhizopus</taxon>
    </lineage>
</organism>
<dbReference type="GO" id="GO:0003676">
    <property type="term" value="F:nucleic acid binding"/>
    <property type="evidence" value="ECO:0007669"/>
    <property type="project" value="InterPro"/>
</dbReference>